<dbReference type="EMBL" id="JADGMS010000019">
    <property type="protein sequence ID" value="KAF9661851.1"/>
    <property type="molecule type" value="Genomic_DNA"/>
</dbReference>
<gene>
    <name evidence="1" type="ORF">SADUNF_Sadunf19G0111700</name>
</gene>
<comment type="caution">
    <text evidence="1">The sequence shown here is derived from an EMBL/GenBank/DDBJ whole genome shotgun (WGS) entry which is preliminary data.</text>
</comment>
<proteinExistence type="predicted"/>
<organism evidence="1 2">
    <name type="scientific">Salix dunnii</name>
    <dbReference type="NCBI Taxonomy" id="1413687"/>
    <lineage>
        <taxon>Eukaryota</taxon>
        <taxon>Viridiplantae</taxon>
        <taxon>Streptophyta</taxon>
        <taxon>Embryophyta</taxon>
        <taxon>Tracheophyta</taxon>
        <taxon>Spermatophyta</taxon>
        <taxon>Magnoliopsida</taxon>
        <taxon>eudicotyledons</taxon>
        <taxon>Gunneridae</taxon>
        <taxon>Pentapetalae</taxon>
        <taxon>rosids</taxon>
        <taxon>fabids</taxon>
        <taxon>Malpighiales</taxon>
        <taxon>Salicaceae</taxon>
        <taxon>Saliceae</taxon>
        <taxon>Salix</taxon>
    </lineage>
</organism>
<name>A0A835MI77_9ROSI</name>
<dbReference type="AlphaFoldDB" id="A0A835MI77"/>
<evidence type="ECO:0000313" key="1">
    <source>
        <dbReference type="EMBL" id="KAF9661851.1"/>
    </source>
</evidence>
<evidence type="ECO:0000313" key="2">
    <source>
        <dbReference type="Proteomes" id="UP000657918"/>
    </source>
</evidence>
<protein>
    <submittedName>
        <fullName evidence="1">Uncharacterized protein</fullName>
    </submittedName>
</protein>
<sequence length="112" mass="12624">MEPDSLLPQSKSMDRFVKFPIEEGIKPMRKRIIPNTKNKKIGEEREVEIIEGTSQTKVCKAQIGDASKIVTSDSSPVNAWTGARPRRKERLALVVKTSFPFEKSLSFCSITK</sequence>
<reference evidence="1 2" key="1">
    <citation type="submission" date="2020-10" db="EMBL/GenBank/DDBJ databases">
        <title>Plant Genome Project.</title>
        <authorList>
            <person name="Zhang R.-G."/>
        </authorList>
    </citation>
    <scope>NUCLEOTIDE SEQUENCE [LARGE SCALE GENOMIC DNA]</scope>
    <source>
        <strain evidence="1">FAFU-HL-1</strain>
        <tissue evidence="1">Leaf</tissue>
    </source>
</reference>
<dbReference type="Proteomes" id="UP000657918">
    <property type="component" value="Unassembled WGS sequence"/>
</dbReference>
<keyword evidence="2" id="KW-1185">Reference proteome</keyword>
<accession>A0A835MI77</accession>